<name>A0A7J6WUH7_THATH</name>
<organism evidence="1 2">
    <name type="scientific">Thalictrum thalictroides</name>
    <name type="common">Rue-anemone</name>
    <name type="synonym">Anemone thalictroides</name>
    <dbReference type="NCBI Taxonomy" id="46969"/>
    <lineage>
        <taxon>Eukaryota</taxon>
        <taxon>Viridiplantae</taxon>
        <taxon>Streptophyta</taxon>
        <taxon>Embryophyta</taxon>
        <taxon>Tracheophyta</taxon>
        <taxon>Spermatophyta</taxon>
        <taxon>Magnoliopsida</taxon>
        <taxon>Ranunculales</taxon>
        <taxon>Ranunculaceae</taxon>
        <taxon>Thalictroideae</taxon>
        <taxon>Thalictrum</taxon>
    </lineage>
</organism>
<sequence>MFFFPEHQVFTPEEKKTLLERYTLKETQAKKDEAEERCKRLRFVTGTGRDRIDGRAMVKIMQGQYCTTGYKVALQRQHSLWWE</sequence>
<comment type="caution">
    <text evidence="1">The sequence shown here is derived from an EMBL/GenBank/DDBJ whole genome shotgun (WGS) entry which is preliminary data.</text>
</comment>
<proteinExistence type="predicted"/>
<dbReference type="AlphaFoldDB" id="A0A7J6WUH7"/>
<protein>
    <submittedName>
        <fullName evidence="1">Uncharacterized protein</fullName>
    </submittedName>
</protein>
<dbReference type="Proteomes" id="UP000554482">
    <property type="component" value="Unassembled WGS sequence"/>
</dbReference>
<reference evidence="1 2" key="1">
    <citation type="submission" date="2020-06" db="EMBL/GenBank/DDBJ databases">
        <title>Transcriptomic and genomic resources for Thalictrum thalictroides and T. hernandezii: Facilitating candidate gene discovery in an emerging model plant lineage.</title>
        <authorList>
            <person name="Arias T."/>
            <person name="Riano-Pachon D.M."/>
            <person name="Di Stilio V.S."/>
        </authorList>
    </citation>
    <scope>NUCLEOTIDE SEQUENCE [LARGE SCALE GENOMIC DNA]</scope>
    <source>
        <strain evidence="2">cv. WT478/WT964</strain>
        <tissue evidence="1">Leaves</tissue>
    </source>
</reference>
<gene>
    <name evidence="1" type="ORF">FRX31_010702</name>
</gene>
<evidence type="ECO:0000313" key="2">
    <source>
        <dbReference type="Proteomes" id="UP000554482"/>
    </source>
</evidence>
<accession>A0A7J6WUH7</accession>
<dbReference type="EMBL" id="JABWDY010011534">
    <property type="protein sequence ID" value="KAF5199712.1"/>
    <property type="molecule type" value="Genomic_DNA"/>
</dbReference>
<evidence type="ECO:0000313" key="1">
    <source>
        <dbReference type="EMBL" id="KAF5199712.1"/>
    </source>
</evidence>
<keyword evidence="2" id="KW-1185">Reference proteome</keyword>